<dbReference type="InterPro" id="IPR046746">
    <property type="entry name" value="Big_15"/>
</dbReference>
<dbReference type="SUPFAM" id="SSF52058">
    <property type="entry name" value="L domain-like"/>
    <property type="match status" value="1"/>
</dbReference>
<feature type="domain" description="Internalin Ig-like inter-repeat region" evidence="7">
    <location>
        <begin position="364"/>
        <end position="415"/>
    </location>
</feature>
<evidence type="ECO:0000256" key="5">
    <source>
        <dbReference type="ARBA" id="ARBA00022729"/>
    </source>
</evidence>
<gene>
    <name evidence="10" type="ORF">HCA69_05750</name>
</gene>
<evidence type="ECO:0000256" key="4">
    <source>
        <dbReference type="ARBA" id="ARBA00022614"/>
    </source>
</evidence>
<keyword evidence="3" id="KW-0964">Secreted</keyword>
<sequence>MKLLPATSRSKTEVTIPDANLRTALKAALGISITSPITEADMSRISYLDIREKQIRSLEGIQYAVNMSGLSVSSNPIIDVSALQNLPHLRSLELSHTQVADISILNNLNLRHFVATHTAITDINVLSNWKTLDVVHLADNQISDFTPLTNLPVLRFLNVDHTKLSDLTQLPTIASLRILSIRNNQISDISALTKLTGLTYVAMDNNKISNISSLAQLKDLESIFASGNTISHLTPLKNLTKLIEIHFSNNTIQDINSLTNLTHLNDIQLENNNISDITALSKLTNLTTLHLGTNQIQSIEPLRPIRSLKTLNLNTNQIKDISPLENNKMSHFDATNQKILLPLAQLADGENNWSVNNPVTGKYGETIHPEAISNQGSYNAATNSVTWHGLTDLSGSVNYTFGEGSNTFTGTVTQNYQHVSTGTITPNKFLLGTDKYLEGSYTGDVKKFKITVNGQEYSGGTAENGTFKIYAHGKIKSGTDEVIVYAYDENEVLLDTEKVTITSGSTGTVTPNPYIFGTSKYVTGTYTGDVAKMELNVDGTVYEGGTITDGQINFYAHGKITATSKKINVSVYDKYDVLLDTKPIVVNK</sequence>
<dbReference type="InterPro" id="IPR001611">
    <property type="entry name" value="Leu-rich_rpt"/>
</dbReference>
<dbReference type="Gene3D" id="2.60.40.1220">
    <property type="match status" value="1"/>
</dbReference>
<dbReference type="RefSeq" id="WP_185525742.1">
    <property type="nucleotide sequence ID" value="NZ_JAARWN010000003.1"/>
</dbReference>
<feature type="domain" description="Bacterial Ig" evidence="8">
    <location>
        <begin position="507"/>
        <end position="587"/>
    </location>
</feature>
<dbReference type="PANTHER" id="PTHR46652:SF3">
    <property type="entry name" value="LEUCINE-RICH REPEAT-CONTAINING PROTEIN 9"/>
    <property type="match status" value="1"/>
</dbReference>
<dbReference type="Pfam" id="PF23598">
    <property type="entry name" value="LRR_14"/>
    <property type="match status" value="1"/>
</dbReference>
<dbReference type="InterPro" id="IPR012569">
    <property type="entry name" value="Inl_IR"/>
</dbReference>
<evidence type="ECO:0008006" key="12">
    <source>
        <dbReference type="Google" id="ProtNLM"/>
    </source>
</evidence>
<dbReference type="GO" id="GO:0005576">
    <property type="term" value="C:extracellular region"/>
    <property type="evidence" value="ECO:0007669"/>
    <property type="project" value="UniProtKB-SubCell"/>
</dbReference>
<evidence type="ECO:0000256" key="2">
    <source>
        <dbReference type="ARBA" id="ARBA00009432"/>
    </source>
</evidence>
<dbReference type="EMBL" id="JAARWN010000003">
    <property type="protein sequence ID" value="MBC1935863.1"/>
    <property type="molecule type" value="Genomic_DNA"/>
</dbReference>
<evidence type="ECO:0000256" key="6">
    <source>
        <dbReference type="ARBA" id="ARBA00022737"/>
    </source>
</evidence>
<name>A0A7X0Y2V5_9LIST</name>
<evidence type="ECO:0000313" key="11">
    <source>
        <dbReference type="Proteomes" id="UP000535908"/>
    </source>
</evidence>
<accession>A0A7X0Y2V5</accession>
<evidence type="ECO:0000259" key="7">
    <source>
        <dbReference type="Pfam" id="PF08191"/>
    </source>
</evidence>
<evidence type="ECO:0000313" key="10">
    <source>
        <dbReference type="EMBL" id="MBC1935863.1"/>
    </source>
</evidence>
<feature type="domain" description="Disease resistance R13L4/SHOC-2-like LRR" evidence="9">
    <location>
        <begin position="110"/>
        <end position="295"/>
    </location>
</feature>
<dbReference type="SMART" id="SM00369">
    <property type="entry name" value="LRR_TYP"/>
    <property type="match status" value="7"/>
</dbReference>
<keyword evidence="5" id="KW-0732">Signal</keyword>
<evidence type="ECO:0000256" key="1">
    <source>
        <dbReference type="ARBA" id="ARBA00004613"/>
    </source>
</evidence>
<proteinExistence type="inferred from homology"/>
<evidence type="ECO:0000259" key="8">
    <source>
        <dbReference type="Pfam" id="PF20622"/>
    </source>
</evidence>
<comment type="similarity">
    <text evidence="2">Belongs to the internalin family.</text>
</comment>
<feature type="domain" description="Bacterial Ig" evidence="8">
    <location>
        <begin position="422"/>
        <end position="502"/>
    </location>
</feature>
<dbReference type="Pfam" id="PF08191">
    <property type="entry name" value="LRR_adjacent"/>
    <property type="match status" value="1"/>
</dbReference>
<organism evidence="10 11">
    <name type="scientific">Listeria grandensis</name>
    <dbReference type="NCBI Taxonomy" id="1494963"/>
    <lineage>
        <taxon>Bacteria</taxon>
        <taxon>Bacillati</taxon>
        <taxon>Bacillota</taxon>
        <taxon>Bacilli</taxon>
        <taxon>Bacillales</taxon>
        <taxon>Listeriaceae</taxon>
        <taxon>Listeria</taxon>
    </lineage>
</organism>
<dbReference type="AlphaFoldDB" id="A0A7X0Y2V5"/>
<comment type="subcellular location">
    <subcellularLocation>
        <location evidence="1">Secreted</location>
    </subcellularLocation>
</comment>
<dbReference type="SMART" id="SM00365">
    <property type="entry name" value="LRR_SD22"/>
    <property type="match status" value="6"/>
</dbReference>
<dbReference type="InterPro" id="IPR050836">
    <property type="entry name" value="SDS22/Internalin_LRR"/>
</dbReference>
<dbReference type="Gene3D" id="3.80.10.10">
    <property type="entry name" value="Ribonuclease Inhibitor"/>
    <property type="match status" value="1"/>
</dbReference>
<dbReference type="InterPro" id="IPR032675">
    <property type="entry name" value="LRR_dom_sf"/>
</dbReference>
<keyword evidence="6" id="KW-0677">Repeat</keyword>
<dbReference type="InterPro" id="IPR055414">
    <property type="entry name" value="LRR_R13L4/SHOC2-like"/>
</dbReference>
<dbReference type="InterPro" id="IPR014755">
    <property type="entry name" value="Cu-Rt/internalin_Ig-like"/>
</dbReference>
<dbReference type="Pfam" id="PF20622">
    <property type="entry name" value="Big_15"/>
    <property type="match status" value="2"/>
</dbReference>
<dbReference type="Proteomes" id="UP000535908">
    <property type="component" value="Unassembled WGS sequence"/>
</dbReference>
<dbReference type="PANTHER" id="PTHR46652">
    <property type="entry name" value="LEUCINE-RICH REPEAT AND IQ DOMAIN-CONTAINING PROTEIN 1-RELATED"/>
    <property type="match status" value="1"/>
</dbReference>
<dbReference type="InterPro" id="IPR014756">
    <property type="entry name" value="Ig_E-set"/>
</dbReference>
<evidence type="ECO:0000259" key="9">
    <source>
        <dbReference type="Pfam" id="PF23598"/>
    </source>
</evidence>
<dbReference type="SUPFAM" id="SSF81296">
    <property type="entry name" value="E set domains"/>
    <property type="match status" value="1"/>
</dbReference>
<reference evidence="10 11" key="1">
    <citation type="submission" date="2020-03" db="EMBL/GenBank/DDBJ databases">
        <title>Soil Listeria distribution.</title>
        <authorList>
            <person name="Liao J."/>
            <person name="Wiedmann M."/>
        </authorList>
    </citation>
    <scope>NUCLEOTIDE SEQUENCE [LARGE SCALE GENOMIC DNA]</scope>
    <source>
        <strain evidence="10 11">FSL L7-0741</strain>
    </source>
</reference>
<dbReference type="InterPro" id="IPR003591">
    <property type="entry name" value="Leu-rich_rpt_typical-subtyp"/>
</dbReference>
<dbReference type="PROSITE" id="PS51450">
    <property type="entry name" value="LRR"/>
    <property type="match status" value="8"/>
</dbReference>
<evidence type="ECO:0000256" key="3">
    <source>
        <dbReference type="ARBA" id="ARBA00022525"/>
    </source>
</evidence>
<protein>
    <recommendedName>
        <fullName evidence="12">Internalin</fullName>
    </recommendedName>
</protein>
<keyword evidence="4" id="KW-0433">Leucine-rich repeat</keyword>
<comment type="caution">
    <text evidence="10">The sequence shown here is derived from an EMBL/GenBank/DDBJ whole genome shotgun (WGS) entry which is preliminary data.</text>
</comment>